<organism evidence="2 3">
    <name type="scientific">Favolaschia claudopus</name>
    <dbReference type="NCBI Taxonomy" id="2862362"/>
    <lineage>
        <taxon>Eukaryota</taxon>
        <taxon>Fungi</taxon>
        <taxon>Dikarya</taxon>
        <taxon>Basidiomycota</taxon>
        <taxon>Agaricomycotina</taxon>
        <taxon>Agaricomycetes</taxon>
        <taxon>Agaricomycetidae</taxon>
        <taxon>Agaricales</taxon>
        <taxon>Marasmiineae</taxon>
        <taxon>Mycenaceae</taxon>
        <taxon>Favolaschia</taxon>
    </lineage>
</organism>
<dbReference type="Proteomes" id="UP001362999">
    <property type="component" value="Unassembled WGS sequence"/>
</dbReference>
<evidence type="ECO:0000256" key="1">
    <source>
        <dbReference type="SAM" id="MobiDB-lite"/>
    </source>
</evidence>
<dbReference type="AlphaFoldDB" id="A0AAV9ZTW1"/>
<proteinExistence type="predicted"/>
<comment type="caution">
    <text evidence="2">The sequence shown here is derived from an EMBL/GenBank/DDBJ whole genome shotgun (WGS) entry which is preliminary data.</text>
</comment>
<feature type="compositionally biased region" description="Polar residues" evidence="1">
    <location>
        <begin position="11"/>
        <end position="20"/>
    </location>
</feature>
<reference evidence="2 3" key="1">
    <citation type="journal article" date="2024" name="J Genomics">
        <title>Draft genome sequencing and assembly of Favolaschia claudopus CIRM-BRFM 2984 isolated from oak limbs.</title>
        <authorList>
            <person name="Navarro D."/>
            <person name="Drula E."/>
            <person name="Chaduli D."/>
            <person name="Cazenave R."/>
            <person name="Ahrendt S."/>
            <person name="Wang J."/>
            <person name="Lipzen A."/>
            <person name="Daum C."/>
            <person name="Barry K."/>
            <person name="Grigoriev I.V."/>
            <person name="Favel A."/>
            <person name="Rosso M.N."/>
            <person name="Martin F."/>
        </authorList>
    </citation>
    <scope>NUCLEOTIDE SEQUENCE [LARGE SCALE GENOMIC DNA]</scope>
    <source>
        <strain evidence="2 3">CIRM-BRFM 2984</strain>
    </source>
</reference>
<sequence>MGLGQKCPSPFAQNRGSPDNQVHGTSWQLCEYFKSSTIAIETARADPAHYRCHEAENSCAPHAVSNNPTSARRLPRSRTASFDVVAQGELKDAGHPAGALAADAAPCAQWAAGELLVGGEGESGVEEAVHHFGYDAGGDFRVEGGEGEVGGGEEEGEGGGDVVGAVGEDEDAGVEKAEGKAEEVGVKQGRVRVMGWEEEEERNRTGAHSFPFLAAHSVNDFAAAPPDLDLPHHSAWFALVVAASVQTALWSSVGQGFAGQGLRTCGKRDACASMLL</sequence>
<keyword evidence="3" id="KW-1185">Reference proteome</keyword>
<accession>A0AAV9ZTW1</accession>
<feature type="region of interest" description="Disordered" evidence="1">
    <location>
        <begin position="136"/>
        <end position="161"/>
    </location>
</feature>
<evidence type="ECO:0000313" key="3">
    <source>
        <dbReference type="Proteomes" id="UP001362999"/>
    </source>
</evidence>
<dbReference type="EMBL" id="JAWWNJ010000111">
    <property type="protein sequence ID" value="KAK6992418.1"/>
    <property type="molecule type" value="Genomic_DNA"/>
</dbReference>
<name>A0AAV9ZTW1_9AGAR</name>
<protein>
    <submittedName>
        <fullName evidence="2">Uncharacterized protein</fullName>
    </submittedName>
</protein>
<evidence type="ECO:0000313" key="2">
    <source>
        <dbReference type="EMBL" id="KAK6992418.1"/>
    </source>
</evidence>
<gene>
    <name evidence="2" type="ORF">R3P38DRAFT_3435831</name>
</gene>
<feature type="region of interest" description="Disordered" evidence="1">
    <location>
        <begin position="1"/>
        <end position="20"/>
    </location>
</feature>